<dbReference type="Proteomes" id="UP001249851">
    <property type="component" value="Unassembled WGS sequence"/>
</dbReference>
<name>A0AAD9UWN3_ACRCE</name>
<reference evidence="1" key="1">
    <citation type="journal article" date="2023" name="G3 (Bethesda)">
        <title>Whole genome assembly and annotation of the endangered Caribbean coral Acropora cervicornis.</title>
        <authorList>
            <person name="Selwyn J.D."/>
            <person name="Vollmer S.V."/>
        </authorList>
    </citation>
    <scope>NUCLEOTIDE SEQUENCE</scope>
    <source>
        <strain evidence="1">K2</strain>
    </source>
</reference>
<evidence type="ECO:0000313" key="1">
    <source>
        <dbReference type="EMBL" id="KAK2552467.1"/>
    </source>
</evidence>
<comment type="caution">
    <text evidence="1">The sequence shown here is derived from an EMBL/GenBank/DDBJ whole genome shotgun (WGS) entry which is preliminary data.</text>
</comment>
<reference evidence="1" key="2">
    <citation type="journal article" date="2023" name="Science">
        <title>Genomic signatures of disease resistance in endangered staghorn corals.</title>
        <authorList>
            <person name="Vollmer S.V."/>
            <person name="Selwyn J.D."/>
            <person name="Despard B.A."/>
            <person name="Roesel C.L."/>
        </authorList>
    </citation>
    <scope>NUCLEOTIDE SEQUENCE</scope>
    <source>
        <strain evidence="1">K2</strain>
    </source>
</reference>
<proteinExistence type="predicted"/>
<organism evidence="1 2">
    <name type="scientific">Acropora cervicornis</name>
    <name type="common">Staghorn coral</name>
    <dbReference type="NCBI Taxonomy" id="6130"/>
    <lineage>
        <taxon>Eukaryota</taxon>
        <taxon>Metazoa</taxon>
        <taxon>Cnidaria</taxon>
        <taxon>Anthozoa</taxon>
        <taxon>Hexacorallia</taxon>
        <taxon>Scleractinia</taxon>
        <taxon>Astrocoeniina</taxon>
        <taxon>Acroporidae</taxon>
        <taxon>Acropora</taxon>
    </lineage>
</organism>
<sequence length="301" mass="34486">MYKWAEVHKFHLPQHGNTTKSSSGPYFCKDPSLFTGVGKMLEKALSDGLTDIFHGAKRLWCTQQMQEWDLYKLKGLGANQRTQARIMSDIYSSQDEILLQNGLAAADAESHFKAKLESLKPLCSDVVPGFHHWFETRQILGIECRFYTNALELKHKLQQKRMSDEHVPAEVVAVTHHLITWVKDFYLEEVHSMRGLGKYPLAPGYNRFQVDPVRWNRWGPERQAQHLESLSCHLTTSVIPLRIPKVGKDDKWKVQPKKKDTRDEDLGLLDLDRISGNNTSLYIKATQSSALKDCKDVSKVV</sequence>
<evidence type="ECO:0000313" key="2">
    <source>
        <dbReference type="Proteomes" id="UP001249851"/>
    </source>
</evidence>
<accession>A0AAD9UWN3</accession>
<keyword evidence="2" id="KW-1185">Reference proteome</keyword>
<gene>
    <name evidence="1" type="ORF">P5673_026559</name>
</gene>
<dbReference type="AlphaFoldDB" id="A0AAD9UWN3"/>
<dbReference type="EMBL" id="JARQWQ010000087">
    <property type="protein sequence ID" value="KAK2552467.1"/>
    <property type="molecule type" value="Genomic_DNA"/>
</dbReference>
<protein>
    <submittedName>
        <fullName evidence="1">Uncharacterized protein</fullName>
    </submittedName>
</protein>